<name>A0A0C3FY87_PILCF</name>
<keyword evidence="2" id="KW-1185">Reference proteome</keyword>
<gene>
    <name evidence="1" type="ORF">PILCRDRAFT_389988</name>
</gene>
<dbReference type="InParanoid" id="A0A0C3FY87"/>
<dbReference type="AlphaFoldDB" id="A0A0C3FY87"/>
<reference evidence="1 2" key="1">
    <citation type="submission" date="2014-04" db="EMBL/GenBank/DDBJ databases">
        <authorList>
            <consortium name="DOE Joint Genome Institute"/>
            <person name="Kuo A."/>
            <person name="Tarkka M."/>
            <person name="Buscot F."/>
            <person name="Kohler A."/>
            <person name="Nagy L.G."/>
            <person name="Floudas D."/>
            <person name="Copeland A."/>
            <person name="Barry K.W."/>
            <person name="Cichocki N."/>
            <person name="Veneault-Fourrey C."/>
            <person name="LaButti K."/>
            <person name="Lindquist E.A."/>
            <person name="Lipzen A."/>
            <person name="Lundell T."/>
            <person name="Morin E."/>
            <person name="Murat C."/>
            <person name="Sun H."/>
            <person name="Tunlid A."/>
            <person name="Henrissat B."/>
            <person name="Grigoriev I.V."/>
            <person name="Hibbett D.S."/>
            <person name="Martin F."/>
            <person name="Nordberg H.P."/>
            <person name="Cantor M.N."/>
            <person name="Hua S.X."/>
        </authorList>
    </citation>
    <scope>NUCLEOTIDE SEQUENCE [LARGE SCALE GENOMIC DNA]</scope>
    <source>
        <strain evidence="1 2">F 1598</strain>
    </source>
</reference>
<sequence length="110" mass="13119">MQVCDRARRVILSRTAFLMLGRWWQDVAFDIKSVGWEPAIVGIVVMQKTNCFCLFRFYYIRELACQGKHQDFVYKSKQVNRVQVLYIISKRIREIGSKQLTGQIEYIHKR</sequence>
<protein>
    <submittedName>
        <fullName evidence="1">Uncharacterized protein</fullName>
    </submittedName>
</protein>
<accession>A0A0C3FY87</accession>
<reference evidence="2" key="2">
    <citation type="submission" date="2015-01" db="EMBL/GenBank/DDBJ databases">
        <title>Evolutionary Origins and Diversification of the Mycorrhizal Mutualists.</title>
        <authorList>
            <consortium name="DOE Joint Genome Institute"/>
            <consortium name="Mycorrhizal Genomics Consortium"/>
            <person name="Kohler A."/>
            <person name="Kuo A."/>
            <person name="Nagy L.G."/>
            <person name="Floudas D."/>
            <person name="Copeland A."/>
            <person name="Barry K.W."/>
            <person name="Cichocki N."/>
            <person name="Veneault-Fourrey C."/>
            <person name="LaButti K."/>
            <person name="Lindquist E.A."/>
            <person name="Lipzen A."/>
            <person name="Lundell T."/>
            <person name="Morin E."/>
            <person name="Murat C."/>
            <person name="Riley R."/>
            <person name="Ohm R."/>
            <person name="Sun H."/>
            <person name="Tunlid A."/>
            <person name="Henrissat B."/>
            <person name="Grigoriev I.V."/>
            <person name="Hibbett D.S."/>
            <person name="Martin F."/>
        </authorList>
    </citation>
    <scope>NUCLEOTIDE SEQUENCE [LARGE SCALE GENOMIC DNA]</scope>
    <source>
        <strain evidence="2">F 1598</strain>
    </source>
</reference>
<dbReference type="Proteomes" id="UP000054166">
    <property type="component" value="Unassembled WGS sequence"/>
</dbReference>
<organism evidence="1 2">
    <name type="scientific">Piloderma croceum (strain F 1598)</name>
    <dbReference type="NCBI Taxonomy" id="765440"/>
    <lineage>
        <taxon>Eukaryota</taxon>
        <taxon>Fungi</taxon>
        <taxon>Dikarya</taxon>
        <taxon>Basidiomycota</taxon>
        <taxon>Agaricomycotina</taxon>
        <taxon>Agaricomycetes</taxon>
        <taxon>Agaricomycetidae</taxon>
        <taxon>Atheliales</taxon>
        <taxon>Atheliaceae</taxon>
        <taxon>Piloderma</taxon>
    </lineage>
</organism>
<dbReference type="HOGENOM" id="CLU_2171980_0_0_1"/>
<evidence type="ECO:0000313" key="1">
    <source>
        <dbReference type="EMBL" id="KIM84619.1"/>
    </source>
</evidence>
<evidence type="ECO:0000313" key="2">
    <source>
        <dbReference type="Proteomes" id="UP000054166"/>
    </source>
</evidence>
<dbReference type="EMBL" id="KN832987">
    <property type="protein sequence ID" value="KIM84619.1"/>
    <property type="molecule type" value="Genomic_DNA"/>
</dbReference>
<proteinExistence type="predicted"/>